<accession>A0ABS1BKG0</accession>
<dbReference type="SUPFAM" id="SSF46785">
    <property type="entry name" value="Winged helix' DNA-binding domain"/>
    <property type="match status" value="1"/>
</dbReference>
<evidence type="ECO:0000313" key="6">
    <source>
        <dbReference type="Proteomes" id="UP000660024"/>
    </source>
</evidence>
<name>A0ABS1BKG0_9SPHI</name>
<dbReference type="Proteomes" id="UP000660024">
    <property type="component" value="Unassembled WGS sequence"/>
</dbReference>
<dbReference type="InterPro" id="IPR000835">
    <property type="entry name" value="HTH_MarR-typ"/>
</dbReference>
<dbReference type="PROSITE" id="PS50995">
    <property type="entry name" value="HTH_MARR_2"/>
    <property type="match status" value="1"/>
</dbReference>
<dbReference type="RefSeq" id="WP_200586094.1">
    <property type="nucleotide sequence ID" value="NZ_JAEHFY010000012.1"/>
</dbReference>
<dbReference type="SMART" id="SM00347">
    <property type="entry name" value="HTH_MARR"/>
    <property type="match status" value="1"/>
</dbReference>
<evidence type="ECO:0000256" key="1">
    <source>
        <dbReference type="ARBA" id="ARBA00023015"/>
    </source>
</evidence>
<evidence type="ECO:0000256" key="2">
    <source>
        <dbReference type="ARBA" id="ARBA00023125"/>
    </source>
</evidence>
<evidence type="ECO:0000256" key="3">
    <source>
        <dbReference type="ARBA" id="ARBA00023163"/>
    </source>
</evidence>
<dbReference type="InterPro" id="IPR036388">
    <property type="entry name" value="WH-like_DNA-bd_sf"/>
</dbReference>
<dbReference type="EMBL" id="JAEHFY010000012">
    <property type="protein sequence ID" value="MBK0383288.1"/>
    <property type="molecule type" value="Genomic_DNA"/>
</dbReference>
<organism evidence="5 6">
    <name type="scientific">Pedobacter segetis</name>
    <dbReference type="NCBI Taxonomy" id="2793069"/>
    <lineage>
        <taxon>Bacteria</taxon>
        <taxon>Pseudomonadati</taxon>
        <taxon>Bacteroidota</taxon>
        <taxon>Sphingobacteriia</taxon>
        <taxon>Sphingobacteriales</taxon>
        <taxon>Sphingobacteriaceae</taxon>
        <taxon>Pedobacter</taxon>
    </lineage>
</organism>
<keyword evidence="2" id="KW-0238">DNA-binding</keyword>
<sequence length="161" mass="18742">MITRKKYEEPLAHQLIQITKKYLGVLADHSKDIPLERYHYTLLLIDENNESLTQKEIANLLQVDKSFMVNMIDYLENNGFVIRKTNNNDRRQYLIKLTEKSKGILPQINQVFVAVNQKALKSLSQNTVNCFFEVLETLQNNLKGVNINDIKLDYKNLKSKG</sequence>
<dbReference type="PRINTS" id="PR00598">
    <property type="entry name" value="HTHMARR"/>
</dbReference>
<feature type="domain" description="HTH marR-type" evidence="4">
    <location>
        <begin position="8"/>
        <end position="140"/>
    </location>
</feature>
<dbReference type="Pfam" id="PF01047">
    <property type="entry name" value="MarR"/>
    <property type="match status" value="1"/>
</dbReference>
<protein>
    <submittedName>
        <fullName evidence="5">MarR family transcriptional regulator</fullName>
    </submittedName>
</protein>
<keyword evidence="3" id="KW-0804">Transcription</keyword>
<evidence type="ECO:0000259" key="4">
    <source>
        <dbReference type="PROSITE" id="PS50995"/>
    </source>
</evidence>
<reference evidence="5 6" key="1">
    <citation type="submission" date="2020-12" db="EMBL/GenBank/DDBJ databases">
        <title>Bacterial novel species Pedobacter sp. SD-b isolated from soil.</title>
        <authorList>
            <person name="Jung H.-Y."/>
        </authorList>
    </citation>
    <scope>NUCLEOTIDE SEQUENCE [LARGE SCALE GENOMIC DNA]</scope>
    <source>
        <strain evidence="5 6">SD-b</strain>
    </source>
</reference>
<dbReference type="InterPro" id="IPR036390">
    <property type="entry name" value="WH_DNA-bd_sf"/>
</dbReference>
<evidence type="ECO:0000313" key="5">
    <source>
        <dbReference type="EMBL" id="MBK0383288.1"/>
    </source>
</evidence>
<gene>
    <name evidence="5" type="ORF">I5M32_09980</name>
</gene>
<keyword evidence="6" id="KW-1185">Reference proteome</keyword>
<dbReference type="PANTHER" id="PTHR42756:SF1">
    <property type="entry name" value="TRANSCRIPTIONAL REPRESSOR OF EMRAB OPERON"/>
    <property type="match status" value="1"/>
</dbReference>
<comment type="caution">
    <text evidence="5">The sequence shown here is derived from an EMBL/GenBank/DDBJ whole genome shotgun (WGS) entry which is preliminary data.</text>
</comment>
<dbReference type="Gene3D" id="1.10.10.10">
    <property type="entry name" value="Winged helix-like DNA-binding domain superfamily/Winged helix DNA-binding domain"/>
    <property type="match status" value="1"/>
</dbReference>
<keyword evidence="1" id="KW-0805">Transcription regulation</keyword>
<proteinExistence type="predicted"/>
<dbReference type="PANTHER" id="PTHR42756">
    <property type="entry name" value="TRANSCRIPTIONAL REGULATOR, MARR"/>
    <property type="match status" value="1"/>
</dbReference>